<keyword evidence="2" id="KW-1185">Reference proteome</keyword>
<organism evidence="1 2">
    <name type="scientific">Cajanus cajan</name>
    <name type="common">Pigeon pea</name>
    <name type="synonym">Cajanus indicus</name>
    <dbReference type="NCBI Taxonomy" id="3821"/>
    <lineage>
        <taxon>Eukaryota</taxon>
        <taxon>Viridiplantae</taxon>
        <taxon>Streptophyta</taxon>
        <taxon>Embryophyta</taxon>
        <taxon>Tracheophyta</taxon>
        <taxon>Spermatophyta</taxon>
        <taxon>Magnoliopsida</taxon>
        <taxon>eudicotyledons</taxon>
        <taxon>Gunneridae</taxon>
        <taxon>Pentapetalae</taxon>
        <taxon>rosids</taxon>
        <taxon>fabids</taxon>
        <taxon>Fabales</taxon>
        <taxon>Fabaceae</taxon>
        <taxon>Papilionoideae</taxon>
        <taxon>50 kb inversion clade</taxon>
        <taxon>NPAAA clade</taxon>
        <taxon>indigoferoid/millettioid clade</taxon>
        <taxon>Phaseoleae</taxon>
        <taxon>Cajanus</taxon>
    </lineage>
</organism>
<sequence length="70" mass="7873">MDLGVSITLMPLSMLNKIKDLDVRPTKMTLVIKLPQGVVEDVLVNVDKFIFPIDFVVMDMVEDVEIPLIS</sequence>
<dbReference type="InterPro" id="IPR021109">
    <property type="entry name" value="Peptidase_aspartic_dom_sf"/>
</dbReference>
<gene>
    <name evidence="1" type="ORF">KK1_001606</name>
</gene>
<proteinExistence type="predicted"/>
<dbReference type="PANTHER" id="PTHR33067">
    <property type="entry name" value="RNA-DIRECTED DNA POLYMERASE-RELATED"/>
    <property type="match status" value="1"/>
</dbReference>
<dbReference type="PANTHER" id="PTHR33067:SF35">
    <property type="entry name" value="ASPARTIC PEPTIDASE DDI1-TYPE DOMAIN-CONTAINING PROTEIN"/>
    <property type="match status" value="1"/>
</dbReference>
<dbReference type="AlphaFoldDB" id="A0A151SKL7"/>
<dbReference type="EMBL" id="CM003613">
    <property type="protein sequence ID" value="KYP55394.1"/>
    <property type="molecule type" value="Genomic_DNA"/>
</dbReference>
<name>A0A151SKL7_CAJCA</name>
<dbReference type="Gene3D" id="2.40.70.10">
    <property type="entry name" value="Acid Proteases"/>
    <property type="match status" value="1"/>
</dbReference>
<evidence type="ECO:0000313" key="2">
    <source>
        <dbReference type="Proteomes" id="UP000075243"/>
    </source>
</evidence>
<dbReference type="Proteomes" id="UP000075243">
    <property type="component" value="Chromosome 11"/>
</dbReference>
<protein>
    <submittedName>
        <fullName evidence="1">Uncharacterized protein</fullName>
    </submittedName>
</protein>
<accession>A0A151SKL7</accession>
<dbReference type="Gramene" id="C.cajan_01568.t">
    <property type="protein sequence ID" value="C.cajan_01568.t"/>
    <property type="gene ID" value="C.cajan_01568"/>
</dbReference>
<reference evidence="1 2" key="1">
    <citation type="journal article" date="2012" name="Nat. Biotechnol.">
        <title>Draft genome sequence of pigeonpea (Cajanus cajan), an orphan legume crop of resource-poor farmers.</title>
        <authorList>
            <person name="Varshney R.K."/>
            <person name="Chen W."/>
            <person name="Li Y."/>
            <person name="Bharti A.K."/>
            <person name="Saxena R.K."/>
            <person name="Schlueter J.A."/>
            <person name="Donoghue M.T."/>
            <person name="Azam S."/>
            <person name="Fan G."/>
            <person name="Whaley A.M."/>
            <person name="Farmer A.D."/>
            <person name="Sheridan J."/>
            <person name="Iwata A."/>
            <person name="Tuteja R."/>
            <person name="Penmetsa R.V."/>
            <person name="Wu W."/>
            <person name="Upadhyaya H.D."/>
            <person name="Yang S.P."/>
            <person name="Shah T."/>
            <person name="Saxena K.B."/>
            <person name="Michael T."/>
            <person name="McCombie W.R."/>
            <person name="Yang B."/>
            <person name="Zhang G."/>
            <person name="Yang H."/>
            <person name="Wang J."/>
            <person name="Spillane C."/>
            <person name="Cook D.R."/>
            <person name="May G.D."/>
            <person name="Xu X."/>
            <person name="Jackson S.A."/>
        </authorList>
    </citation>
    <scope>NUCLEOTIDE SEQUENCE [LARGE SCALE GENOMIC DNA]</scope>
    <source>
        <strain evidence="2">cv. Asha</strain>
    </source>
</reference>
<evidence type="ECO:0000313" key="1">
    <source>
        <dbReference type="EMBL" id="KYP55394.1"/>
    </source>
</evidence>